<organism evidence="2 3">
    <name type="scientific">Methylobacterium goesingense</name>
    <dbReference type="NCBI Taxonomy" id="243690"/>
    <lineage>
        <taxon>Bacteria</taxon>
        <taxon>Pseudomonadati</taxon>
        <taxon>Pseudomonadota</taxon>
        <taxon>Alphaproteobacteria</taxon>
        <taxon>Hyphomicrobiales</taxon>
        <taxon>Methylobacteriaceae</taxon>
        <taxon>Methylobacterium</taxon>
    </lineage>
</organism>
<accession>A0ABV2L6F7</accession>
<evidence type="ECO:0000313" key="3">
    <source>
        <dbReference type="Proteomes" id="UP001549145"/>
    </source>
</evidence>
<feature type="transmembrane region" description="Helical" evidence="1">
    <location>
        <begin position="440"/>
        <end position="458"/>
    </location>
</feature>
<keyword evidence="1" id="KW-0472">Membrane</keyword>
<dbReference type="RefSeq" id="WP_238276666.1">
    <property type="nucleotide sequence ID" value="NZ_BPQL01000017.1"/>
</dbReference>
<reference evidence="2 3" key="1">
    <citation type="submission" date="2024-06" db="EMBL/GenBank/DDBJ databases">
        <title>Genomic Encyclopedia of Type Strains, Phase IV (KMG-IV): sequencing the most valuable type-strain genomes for metagenomic binning, comparative biology and taxonomic classification.</title>
        <authorList>
            <person name="Goeker M."/>
        </authorList>
    </citation>
    <scope>NUCLEOTIDE SEQUENCE [LARGE SCALE GENOMIC DNA]</scope>
    <source>
        <strain evidence="2 3">DSM 21331</strain>
    </source>
</reference>
<protein>
    <submittedName>
        <fullName evidence="2">Iron-regulated membrane protein</fullName>
    </submittedName>
</protein>
<dbReference type="PANTHER" id="PTHR34219">
    <property type="entry name" value="IRON-REGULATED INNER MEMBRANE PROTEIN-RELATED"/>
    <property type="match status" value="1"/>
</dbReference>
<keyword evidence="3" id="KW-1185">Reference proteome</keyword>
<feature type="transmembrane region" description="Helical" evidence="1">
    <location>
        <begin position="179"/>
        <end position="203"/>
    </location>
</feature>
<feature type="transmembrane region" description="Helical" evidence="1">
    <location>
        <begin position="137"/>
        <end position="158"/>
    </location>
</feature>
<dbReference type="EMBL" id="JBEPMM010000008">
    <property type="protein sequence ID" value="MET3693408.1"/>
    <property type="molecule type" value="Genomic_DNA"/>
</dbReference>
<feature type="transmembrane region" description="Helical" evidence="1">
    <location>
        <begin position="464"/>
        <end position="482"/>
    </location>
</feature>
<gene>
    <name evidence="2" type="ORF">ABID43_002958</name>
</gene>
<feature type="transmembrane region" description="Helical" evidence="1">
    <location>
        <begin position="409"/>
        <end position="428"/>
    </location>
</feature>
<keyword evidence="1" id="KW-1133">Transmembrane helix</keyword>
<feature type="transmembrane region" description="Helical" evidence="1">
    <location>
        <begin position="12"/>
        <end position="36"/>
    </location>
</feature>
<name>A0ABV2L6F7_9HYPH</name>
<keyword evidence="1" id="KW-0812">Transmembrane</keyword>
<feature type="transmembrane region" description="Helical" evidence="1">
    <location>
        <begin position="378"/>
        <end position="397"/>
    </location>
</feature>
<dbReference type="Pfam" id="PF03929">
    <property type="entry name" value="PepSY_TM"/>
    <property type="match status" value="1"/>
</dbReference>
<evidence type="ECO:0000313" key="2">
    <source>
        <dbReference type="EMBL" id="MET3693408.1"/>
    </source>
</evidence>
<dbReference type="Proteomes" id="UP001549145">
    <property type="component" value="Unassembled WGS sequence"/>
</dbReference>
<evidence type="ECO:0000256" key="1">
    <source>
        <dbReference type="SAM" id="Phobius"/>
    </source>
</evidence>
<proteinExistence type="predicted"/>
<comment type="caution">
    <text evidence="2">The sequence shown here is derived from an EMBL/GenBank/DDBJ whole genome shotgun (WGS) entry which is preliminary data.</text>
</comment>
<dbReference type="PANTHER" id="PTHR34219:SF4">
    <property type="entry name" value="PEPSY DOMAIN-CONTAINING PROTEIN"/>
    <property type="match status" value="1"/>
</dbReference>
<feature type="transmembrane region" description="Helical" evidence="1">
    <location>
        <begin position="337"/>
        <end position="357"/>
    </location>
</feature>
<sequence length="512" mass="55481">MRQAFRQSMGWLHTWSGLVAGWVMFAVFVTGTATYYRTDISLWMRPELRAGPSEPAPAAERGLAYLKTHAPKAMAWYVSLPQPDRPLLGVYWMDSLEAPLGQAMLDAGTGEPTRARATQGGDFLYRFHYELQMMPVLGRWIVGLAAMILLVALISGIVTHRRIFADFFTFRRDRSTQRGWLDAHNVTGVLALPFHLMITYTGIVTLGVMYMPWGVTAAYKGDEMRFYVESAQSTTWRPAAGRPGEAMPLAPLLARAQAEVSEPLEMVIVNNPGDANATVVAVFEEPHGLAHQHPQIAFDAASGAIVERVGGMRPGAHAFTSFMGLHEAHFASGALRLLFFLCGVLGSATIATGLVLWTVARTPKAGEVPGFGLRLVRGLNIGTILGLPMGIAALFLANRLLPVELAHRATWEGAAFFGAWGLAALVPLARPHRRAWAEMGLAAGALFGAVPVVGWLTTDRGLDFLWFDAAMLVLGLVLALGGRKVGLYEARRRAARPAGRDAGLAQKGFAQA</sequence>
<dbReference type="InterPro" id="IPR005625">
    <property type="entry name" value="PepSY-ass_TM"/>
</dbReference>